<evidence type="ECO:0000256" key="1">
    <source>
        <dbReference type="ARBA" id="ARBA00005125"/>
    </source>
</evidence>
<feature type="domain" description="NAD-dependent epimerase/dehydratase" evidence="3">
    <location>
        <begin position="6"/>
        <end position="230"/>
    </location>
</feature>
<accession>A0ABX2TLF8</accession>
<comment type="caution">
    <text evidence="4">The sequence shown here is derived from an EMBL/GenBank/DDBJ whole genome shotgun (WGS) entry which is preliminary data.</text>
</comment>
<evidence type="ECO:0000256" key="2">
    <source>
        <dbReference type="ARBA" id="ARBA00007637"/>
    </source>
</evidence>
<proteinExistence type="inferred from homology"/>
<sequence length="308" mass="31760">MDRGLALVTGAGGFIGSHLVDRLVALGRPVRGLRRRAAAATADAVEMVAGDLRDAAAVGAAMAGVDTVYHLGGVASADAVMAAPFDAIAVNGLGTLNVLETARTAGVRRVVLMSSGHVFGRPRHLPVTEEHPLDPATPYAASKIAAEALAAGYHRGFGLPVVVLRPFNVYGPRQTAAAVIPTIVGQAVAGGPVRVRNTAPRRDYLYVSDIVDALLLAAGADGRAVGRAFVLASGRAVSVAGLMRRVLALTGNPMTPPEEPADGEDSILGDAALARDLLGWMPRVALEDGLARTVDWWRTERPAGAVPA</sequence>
<comment type="similarity">
    <text evidence="2">Belongs to the NAD(P)-dependent epimerase/dehydratase family.</text>
</comment>
<dbReference type="InterPro" id="IPR001509">
    <property type="entry name" value="Epimerase_deHydtase"/>
</dbReference>
<dbReference type="InterPro" id="IPR036291">
    <property type="entry name" value="NAD(P)-bd_dom_sf"/>
</dbReference>
<dbReference type="Pfam" id="PF01370">
    <property type="entry name" value="Epimerase"/>
    <property type="match status" value="1"/>
</dbReference>
<evidence type="ECO:0000313" key="5">
    <source>
        <dbReference type="Proteomes" id="UP000584642"/>
    </source>
</evidence>
<comment type="pathway">
    <text evidence="1">Bacterial outer membrane biogenesis; LPS O-antigen biosynthesis.</text>
</comment>
<name>A0ABX2TLF8_9PROT</name>
<gene>
    <name evidence="4" type="ORF">HND93_31155</name>
</gene>
<protein>
    <submittedName>
        <fullName evidence="4">NAD-dependent epimerase/dehydratase family protein</fullName>
    </submittedName>
</protein>
<evidence type="ECO:0000259" key="3">
    <source>
        <dbReference type="Pfam" id="PF01370"/>
    </source>
</evidence>
<dbReference type="EMBL" id="JABFDB010000037">
    <property type="protein sequence ID" value="NYZ24186.1"/>
    <property type="molecule type" value="Genomic_DNA"/>
</dbReference>
<dbReference type="SUPFAM" id="SSF51735">
    <property type="entry name" value="NAD(P)-binding Rossmann-fold domains"/>
    <property type="match status" value="1"/>
</dbReference>
<dbReference type="RefSeq" id="WP_180285963.1">
    <property type="nucleotide sequence ID" value="NZ_JABFDB010000037.1"/>
</dbReference>
<dbReference type="PANTHER" id="PTHR43000">
    <property type="entry name" value="DTDP-D-GLUCOSE 4,6-DEHYDRATASE-RELATED"/>
    <property type="match status" value="1"/>
</dbReference>
<organism evidence="4 5">
    <name type="scientific">Azospirillum oleiclasticum</name>
    <dbReference type="NCBI Taxonomy" id="2735135"/>
    <lineage>
        <taxon>Bacteria</taxon>
        <taxon>Pseudomonadati</taxon>
        <taxon>Pseudomonadota</taxon>
        <taxon>Alphaproteobacteria</taxon>
        <taxon>Rhodospirillales</taxon>
        <taxon>Azospirillaceae</taxon>
        <taxon>Azospirillum</taxon>
    </lineage>
</organism>
<dbReference type="InterPro" id="IPR020904">
    <property type="entry name" value="Sc_DH/Rdtase_CS"/>
</dbReference>
<dbReference type="Gene3D" id="3.40.50.720">
    <property type="entry name" value="NAD(P)-binding Rossmann-like Domain"/>
    <property type="match status" value="1"/>
</dbReference>
<dbReference type="Proteomes" id="UP000584642">
    <property type="component" value="Unassembled WGS sequence"/>
</dbReference>
<keyword evidence="5" id="KW-1185">Reference proteome</keyword>
<reference evidence="4 5" key="1">
    <citation type="submission" date="2020-05" db="EMBL/GenBank/DDBJ databases">
        <title>Azospirillum oleiclasticum sp. nov, a nitrogen-fixing and heavy crude oil-emulsifying bacterium isolated from the crude oil of Yumen Oilfield.</title>
        <authorList>
            <person name="Wu D."/>
            <person name="Cai M."/>
            <person name="Zhang X."/>
        </authorList>
    </citation>
    <scope>NUCLEOTIDE SEQUENCE [LARGE SCALE GENOMIC DNA]</scope>
    <source>
        <strain evidence="4 5">ROY-1-1-2</strain>
    </source>
</reference>
<dbReference type="PROSITE" id="PS00061">
    <property type="entry name" value="ADH_SHORT"/>
    <property type="match status" value="1"/>
</dbReference>
<evidence type="ECO:0000313" key="4">
    <source>
        <dbReference type="EMBL" id="NYZ24186.1"/>
    </source>
</evidence>